<organism evidence="1 2">
    <name type="scientific">Arcobacter venerupis</name>
    <dbReference type="NCBI Taxonomy" id="1054033"/>
    <lineage>
        <taxon>Bacteria</taxon>
        <taxon>Pseudomonadati</taxon>
        <taxon>Campylobacterota</taxon>
        <taxon>Epsilonproteobacteria</taxon>
        <taxon>Campylobacterales</taxon>
        <taxon>Arcobacteraceae</taxon>
        <taxon>Arcobacter</taxon>
    </lineage>
</organism>
<gene>
    <name evidence="1" type="ORF">AVENP_2918</name>
</gene>
<dbReference type="EMBL" id="CP053840">
    <property type="protein sequence ID" value="QKF68393.1"/>
    <property type="molecule type" value="Genomic_DNA"/>
</dbReference>
<dbReference type="RefSeq" id="WP_128359585.1">
    <property type="nucleotide sequence ID" value="NZ_CP053840.1"/>
</dbReference>
<dbReference type="AlphaFoldDB" id="A0AAE7E4J8"/>
<accession>A0AAE7E4J8</accession>
<proteinExistence type="predicted"/>
<protein>
    <submittedName>
        <fullName evidence="1">Uncharacterized protein</fullName>
    </submittedName>
</protein>
<keyword evidence="2" id="KW-1185">Reference proteome</keyword>
<evidence type="ECO:0000313" key="1">
    <source>
        <dbReference type="EMBL" id="QKF68393.1"/>
    </source>
</evidence>
<dbReference type="Proteomes" id="UP000503482">
    <property type="component" value="Chromosome"/>
</dbReference>
<evidence type="ECO:0000313" key="2">
    <source>
        <dbReference type="Proteomes" id="UP000503482"/>
    </source>
</evidence>
<dbReference type="KEGG" id="avp:AVENP_2918"/>
<sequence>MIVPSKNQKTYGVLHTENYFSFLGFCKKVNSDEIQKVDVYLDDKRIDTIIADKHLQKIEDIYELDGFGFSYNLPEEYIGQKSLISFKNHETQENLQNSPYSLVDTTHPKFNETRFIYSLNEPIGEELRNMYKPNCVGFLATKENLEDEEFVEYINQIMNDFPEYDFKAFYFDKNSIKEIKEKFRNNNLKLIELTDVKDIFENLEVYLSNYEKTFKDKFEIPIMNFLRYKSHNIALLTLSLNRNKFFTLNEFENQNKTYFQKLLHNLEYLGFDKNDINKYGNNFNAISFKSDSQKYSVDINFNLEESTRKAYVYYHLKLGYKNHSYFKEIINRIKKSIELQK</sequence>
<name>A0AAE7E4J8_9BACT</name>
<reference evidence="1 2" key="1">
    <citation type="submission" date="2020-05" db="EMBL/GenBank/DDBJ databases">
        <title>Complete genome sequencing of Campylobacter and Arcobacter type strains.</title>
        <authorList>
            <person name="Miller W.G."/>
            <person name="Yee E."/>
        </authorList>
    </citation>
    <scope>NUCLEOTIDE SEQUENCE [LARGE SCALE GENOMIC DNA]</scope>
    <source>
        <strain evidence="1 2">LMG 26156</strain>
    </source>
</reference>